<dbReference type="CDD" id="cd04301">
    <property type="entry name" value="NAT_SF"/>
    <property type="match status" value="1"/>
</dbReference>
<keyword evidence="1" id="KW-0808">Transferase</keyword>
<dbReference type="InterPro" id="IPR050769">
    <property type="entry name" value="NAT_camello-type"/>
</dbReference>
<keyword evidence="3" id="KW-0472">Membrane</keyword>
<evidence type="ECO:0000256" key="1">
    <source>
        <dbReference type="ARBA" id="ARBA00022679"/>
    </source>
</evidence>
<proteinExistence type="predicted"/>
<dbReference type="PANTHER" id="PTHR13947">
    <property type="entry name" value="GNAT FAMILY N-ACETYLTRANSFERASE"/>
    <property type="match status" value="1"/>
</dbReference>
<accession>A0ABN7SXW0</accession>
<name>A0ABN7SXW0_OIKDI</name>
<sequence>MVKIREFQEKDQDEAYAIWKHGMSVDLTEYWTDWIFNLFHVRVILLTLPLVVVYYGYGTPPVGILYAMVPSGLFIGFFRFMIYWNLNGYVASRTDMLNIKKHHGKRFLVAEGDDGEILGTIVYVEETKISTFKGRKLGKNTWEMFSMSVKESARRLGIANKMLAELEKRAKKSKTERIVFTASTPQVPAVKFYKKCGYDFEHEAFPTLGRSIFAAIFADCFLKFCRMDIVKFQKEL</sequence>
<evidence type="ECO:0000313" key="5">
    <source>
        <dbReference type="EMBL" id="CAG5107558.1"/>
    </source>
</evidence>
<evidence type="ECO:0000256" key="3">
    <source>
        <dbReference type="SAM" id="Phobius"/>
    </source>
</evidence>
<gene>
    <name evidence="5" type="ORF">OKIOD_LOCUS12150</name>
</gene>
<organism evidence="5 6">
    <name type="scientific">Oikopleura dioica</name>
    <name type="common">Tunicate</name>
    <dbReference type="NCBI Taxonomy" id="34765"/>
    <lineage>
        <taxon>Eukaryota</taxon>
        <taxon>Metazoa</taxon>
        <taxon>Chordata</taxon>
        <taxon>Tunicata</taxon>
        <taxon>Appendicularia</taxon>
        <taxon>Copelata</taxon>
        <taxon>Oikopleuridae</taxon>
        <taxon>Oikopleura</taxon>
    </lineage>
</organism>
<feature type="coiled-coil region" evidence="2">
    <location>
        <begin position="149"/>
        <end position="176"/>
    </location>
</feature>
<dbReference type="Gene3D" id="3.40.630.30">
    <property type="match status" value="1"/>
</dbReference>
<evidence type="ECO:0000313" key="6">
    <source>
        <dbReference type="Proteomes" id="UP001158576"/>
    </source>
</evidence>
<evidence type="ECO:0000259" key="4">
    <source>
        <dbReference type="PROSITE" id="PS51186"/>
    </source>
</evidence>
<protein>
    <submittedName>
        <fullName evidence="5">Oidioi.mRNA.OKI2018_I69.chr1.g3385.t1.cds</fullName>
    </submittedName>
</protein>
<dbReference type="Pfam" id="PF00583">
    <property type="entry name" value="Acetyltransf_1"/>
    <property type="match status" value="1"/>
</dbReference>
<reference evidence="5 6" key="1">
    <citation type="submission" date="2021-04" db="EMBL/GenBank/DDBJ databases">
        <authorList>
            <person name="Bliznina A."/>
        </authorList>
    </citation>
    <scope>NUCLEOTIDE SEQUENCE [LARGE SCALE GENOMIC DNA]</scope>
</reference>
<feature type="transmembrane region" description="Helical" evidence="3">
    <location>
        <begin position="63"/>
        <end position="86"/>
    </location>
</feature>
<keyword evidence="2" id="KW-0175">Coiled coil</keyword>
<keyword evidence="3" id="KW-1133">Transmembrane helix</keyword>
<dbReference type="InterPro" id="IPR016181">
    <property type="entry name" value="Acyl_CoA_acyltransferase"/>
</dbReference>
<dbReference type="EMBL" id="OU015566">
    <property type="protein sequence ID" value="CAG5107558.1"/>
    <property type="molecule type" value="Genomic_DNA"/>
</dbReference>
<feature type="transmembrane region" description="Helical" evidence="3">
    <location>
        <begin position="34"/>
        <end position="57"/>
    </location>
</feature>
<dbReference type="Proteomes" id="UP001158576">
    <property type="component" value="Chromosome 1"/>
</dbReference>
<keyword evidence="3" id="KW-0812">Transmembrane</keyword>
<dbReference type="PROSITE" id="PS51186">
    <property type="entry name" value="GNAT"/>
    <property type="match status" value="1"/>
</dbReference>
<evidence type="ECO:0000256" key="2">
    <source>
        <dbReference type="SAM" id="Coils"/>
    </source>
</evidence>
<dbReference type="PANTHER" id="PTHR13947:SF37">
    <property type="entry name" value="LD18367P"/>
    <property type="match status" value="1"/>
</dbReference>
<keyword evidence="6" id="KW-1185">Reference proteome</keyword>
<dbReference type="SUPFAM" id="SSF55729">
    <property type="entry name" value="Acyl-CoA N-acyltransferases (Nat)"/>
    <property type="match status" value="1"/>
</dbReference>
<dbReference type="InterPro" id="IPR000182">
    <property type="entry name" value="GNAT_dom"/>
</dbReference>
<feature type="domain" description="N-acetyltransferase" evidence="4">
    <location>
        <begin position="64"/>
        <end position="219"/>
    </location>
</feature>